<feature type="region of interest" description="Disordered" evidence="1">
    <location>
        <begin position="62"/>
        <end position="106"/>
    </location>
</feature>
<proteinExistence type="predicted"/>
<dbReference type="Proteomes" id="UP000828390">
    <property type="component" value="Unassembled WGS sequence"/>
</dbReference>
<name>A0A9D3Z5G4_DREPO</name>
<reference evidence="2" key="1">
    <citation type="journal article" date="2019" name="bioRxiv">
        <title>The Genome of the Zebra Mussel, Dreissena polymorpha: A Resource for Invasive Species Research.</title>
        <authorList>
            <person name="McCartney M.A."/>
            <person name="Auch B."/>
            <person name="Kono T."/>
            <person name="Mallez S."/>
            <person name="Zhang Y."/>
            <person name="Obille A."/>
            <person name="Becker A."/>
            <person name="Abrahante J.E."/>
            <person name="Garbe J."/>
            <person name="Badalamenti J.P."/>
            <person name="Herman A."/>
            <person name="Mangelson H."/>
            <person name="Liachko I."/>
            <person name="Sullivan S."/>
            <person name="Sone E.D."/>
            <person name="Koren S."/>
            <person name="Silverstein K.A.T."/>
            <person name="Beckman K.B."/>
            <person name="Gohl D.M."/>
        </authorList>
    </citation>
    <scope>NUCLEOTIDE SEQUENCE</scope>
    <source>
        <strain evidence="2">Duluth1</strain>
        <tissue evidence="2">Whole animal</tissue>
    </source>
</reference>
<feature type="region of interest" description="Disordered" evidence="1">
    <location>
        <begin position="1"/>
        <end position="42"/>
    </location>
</feature>
<reference evidence="2" key="2">
    <citation type="submission" date="2020-11" db="EMBL/GenBank/DDBJ databases">
        <authorList>
            <person name="McCartney M.A."/>
            <person name="Auch B."/>
            <person name="Kono T."/>
            <person name="Mallez S."/>
            <person name="Becker A."/>
            <person name="Gohl D.M."/>
            <person name="Silverstein K.A.T."/>
            <person name="Koren S."/>
            <person name="Bechman K.B."/>
            <person name="Herman A."/>
            <person name="Abrahante J.E."/>
            <person name="Garbe J."/>
        </authorList>
    </citation>
    <scope>NUCLEOTIDE SEQUENCE</scope>
    <source>
        <strain evidence="2">Duluth1</strain>
        <tissue evidence="2">Whole animal</tissue>
    </source>
</reference>
<keyword evidence="3" id="KW-1185">Reference proteome</keyword>
<evidence type="ECO:0000313" key="3">
    <source>
        <dbReference type="Proteomes" id="UP000828390"/>
    </source>
</evidence>
<accession>A0A9D3Z5G4</accession>
<sequence>MCCERPLVYSDPDHESDDECVHSPTYSGPPAPSSIPATLTTPESVEPVPIIVYEPDMTSSFCEPPQVHVSPETSSMSMTSPGYTEPAQRPQRSRQPPKYLDDYVLE</sequence>
<dbReference type="AlphaFoldDB" id="A0A9D3Z5G4"/>
<protein>
    <submittedName>
        <fullName evidence="2">Uncharacterized protein</fullName>
    </submittedName>
</protein>
<evidence type="ECO:0000256" key="1">
    <source>
        <dbReference type="SAM" id="MobiDB-lite"/>
    </source>
</evidence>
<gene>
    <name evidence="2" type="ORF">DPMN_070520</name>
</gene>
<comment type="caution">
    <text evidence="2">The sequence shown here is derived from an EMBL/GenBank/DDBJ whole genome shotgun (WGS) entry which is preliminary data.</text>
</comment>
<feature type="compositionally biased region" description="Low complexity" evidence="1">
    <location>
        <begin position="88"/>
        <end position="97"/>
    </location>
</feature>
<evidence type="ECO:0000313" key="2">
    <source>
        <dbReference type="EMBL" id="KAH3711021.1"/>
    </source>
</evidence>
<dbReference type="EMBL" id="JAIWYP010000014">
    <property type="protein sequence ID" value="KAH3711021.1"/>
    <property type="molecule type" value="Genomic_DNA"/>
</dbReference>
<feature type="compositionally biased region" description="Low complexity" evidence="1">
    <location>
        <begin position="70"/>
        <end position="81"/>
    </location>
</feature>
<organism evidence="2 3">
    <name type="scientific">Dreissena polymorpha</name>
    <name type="common">Zebra mussel</name>
    <name type="synonym">Mytilus polymorpha</name>
    <dbReference type="NCBI Taxonomy" id="45954"/>
    <lineage>
        <taxon>Eukaryota</taxon>
        <taxon>Metazoa</taxon>
        <taxon>Spiralia</taxon>
        <taxon>Lophotrochozoa</taxon>
        <taxon>Mollusca</taxon>
        <taxon>Bivalvia</taxon>
        <taxon>Autobranchia</taxon>
        <taxon>Heteroconchia</taxon>
        <taxon>Euheterodonta</taxon>
        <taxon>Imparidentia</taxon>
        <taxon>Neoheterodontei</taxon>
        <taxon>Myida</taxon>
        <taxon>Dreissenoidea</taxon>
        <taxon>Dreissenidae</taxon>
        <taxon>Dreissena</taxon>
    </lineage>
</organism>